<gene>
    <name evidence="7" type="primary">Dscr3_1</name>
    <name evidence="7" type="ORF">AVEN_139194_1</name>
</gene>
<evidence type="ECO:0000256" key="1">
    <source>
        <dbReference type="ARBA" id="ARBA00004177"/>
    </source>
</evidence>
<sequence>MSVMLDIRLKRVNKIYHEEEIIIGYVVVESKSEVKHEGITLTMEGNVTMQLSAKNVGILEAFYSSAKPVLLTSSIIEIAKPGKLPPGRTEIPFEIPLKPRTNRTLHETYHGVFISIQYYLKCEMKRSLLNKDLQKLLEFIMEYKSQKGDSKAVPVNFSITPESLQNVRYRKNMPNFVIKGRIDSTACNIMQPFTGELCIEKCDAPIRSVELQLVRVETCGCSEGYSRDATEIQNIQIGEGDVCRNILIPIHMIFPRLFTCPTLKTNNFKIEFEVNVVVVFEDEHIITENFPIEIIRP</sequence>
<comment type="similarity">
    <text evidence="2">Belongs to the VPS26 family.</text>
</comment>
<dbReference type="Proteomes" id="UP000499080">
    <property type="component" value="Unassembled WGS sequence"/>
</dbReference>
<comment type="subunit">
    <text evidence="6">Component of the commander complex that is essential for endosomal recycling of transmembrane cargos; the commander complex is composed of the CCC subcomplex and the retriever subcomplex. Component of the heterotrimeric retriever complex consisting of VPS26C, VPS29 and VPS35L; within the complex interacts with VPS35L. Interacts with SNX17 (via C-terminus); the interaction is direct and associates SNX17 with the retriever complex. Interacts with SNX31; the interaction is direct.</text>
</comment>
<evidence type="ECO:0000313" key="8">
    <source>
        <dbReference type="Proteomes" id="UP000499080"/>
    </source>
</evidence>
<dbReference type="GO" id="GO:0006886">
    <property type="term" value="P:intracellular protein transport"/>
    <property type="evidence" value="ECO:0007669"/>
    <property type="project" value="InterPro"/>
</dbReference>
<organism evidence="7 8">
    <name type="scientific">Araneus ventricosus</name>
    <name type="common">Orbweaver spider</name>
    <name type="synonym">Epeira ventricosa</name>
    <dbReference type="NCBI Taxonomy" id="182803"/>
    <lineage>
        <taxon>Eukaryota</taxon>
        <taxon>Metazoa</taxon>
        <taxon>Ecdysozoa</taxon>
        <taxon>Arthropoda</taxon>
        <taxon>Chelicerata</taxon>
        <taxon>Arachnida</taxon>
        <taxon>Araneae</taxon>
        <taxon>Araneomorphae</taxon>
        <taxon>Entelegynae</taxon>
        <taxon>Araneoidea</taxon>
        <taxon>Araneidae</taxon>
        <taxon>Araneus</taxon>
    </lineage>
</organism>
<dbReference type="PANTHER" id="PTHR12233">
    <property type="entry name" value="VACUOLAR PROTEIN SORTING 26 RELATED"/>
    <property type="match status" value="1"/>
</dbReference>
<evidence type="ECO:0000313" key="7">
    <source>
        <dbReference type="EMBL" id="GBN33519.1"/>
    </source>
</evidence>
<proteinExistence type="inferred from homology"/>
<comment type="subcellular location">
    <subcellularLocation>
        <location evidence="1">Endosome</location>
    </subcellularLocation>
</comment>
<evidence type="ECO:0000256" key="3">
    <source>
        <dbReference type="ARBA" id="ARBA00022753"/>
    </source>
</evidence>
<keyword evidence="8" id="KW-1185">Reference proteome</keyword>
<dbReference type="Pfam" id="PF03643">
    <property type="entry name" value="Vps26"/>
    <property type="match status" value="1"/>
</dbReference>
<accession>A0A4Y2N4E4</accession>
<dbReference type="SUPFAM" id="SSF81296">
    <property type="entry name" value="E set domains"/>
    <property type="match status" value="1"/>
</dbReference>
<dbReference type="OrthoDB" id="10263384at2759"/>
<evidence type="ECO:0000256" key="5">
    <source>
        <dbReference type="ARBA" id="ARBA00093280"/>
    </source>
</evidence>
<keyword evidence="3" id="KW-0967">Endosome</keyword>
<dbReference type="InterPro" id="IPR028934">
    <property type="entry name" value="Vps26-related"/>
</dbReference>
<evidence type="ECO:0000256" key="6">
    <source>
        <dbReference type="ARBA" id="ARBA00093474"/>
    </source>
</evidence>
<name>A0A4Y2N4E4_ARAVE</name>
<protein>
    <recommendedName>
        <fullName evidence="4">Vacuolar protein sorting-associated protein 26C</fullName>
    </recommendedName>
</protein>
<dbReference type="FunFam" id="2.60.40.640:FF:000009">
    <property type="entry name" value="Down syndrome critical region protein 3"/>
    <property type="match status" value="1"/>
</dbReference>
<reference evidence="7 8" key="1">
    <citation type="journal article" date="2019" name="Sci. Rep.">
        <title>Orb-weaving spider Araneus ventricosus genome elucidates the spidroin gene catalogue.</title>
        <authorList>
            <person name="Kono N."/>
            <person name="Nakamura H."/>
            <person name="Ohtoshi R."/>
            <person name="Moran D.A.P."/>
            <person name="Shinohara A."/>
            <person name="Yoshida Y."/>
            <person name="Fujiwara M."/>
            <person name="Mori M."/>
            <person name="Tomita M."/>
            <person name="Arakawa K."/>
        </authorList>
    </citation>
    <scope>NUCLEOTIDE SEQUENCE [LARGE SCALE GENOMIC DNA]</scope>
</reference>
<dbReference type="EMBL" id="BGPR01008391">
    <property type="protein sequence ID" value="GBN33519.1"/>
    <property type="molecule type" value="Genomic_DNA"/>
</dbReference>
<comment type="function">
    <text evidence="5">Component of the commander complex that is essential for endosomal recycling of transmembrane cargos; the commander complex is composed of the CCC subcomplex and the retriever subcomplex. Component of the retriever complex, which is a heterotrimeric complex related to retromer cargo-selective complex (CSC) and essential for retromer-independent retrieval and recycling of numerous cargos such as integrin alpha-5/beta-1 (ITGA5:ITGB1). The recruitment of the retriever complex to the endosomal membrane involves CCC and WASH complexes. In the endosomes, drives the retriever and recycling of NxxY-motif-containing cargo proteins by coupling to SNX17, a cargo essential for the homeostatic maintenance of numerous cell surface proteins associated with processes that include cell migration, cell adhesion, nutrient supply and cell signaling.</text>
</comment>
<dbReference type="AlphaFoldDB" id="A0A4Y2N4E4"/>
<dbReference type="Gene3D" id="2.60.40.640">
    <property type="match status" value="2"/>
</dbReference>
<dbReference type="FunFam" id="2.60.40.640:FF:000008">
    <property type="entry name" value="Down syndrome critical region protein 3"/>
    <property type="match status" value="1"/>
</dbReference>
<dbReference type="GO" id="GO:0005768">
    <property type="term" value="C:endosome"/>
    <property type="evidence" value="ECO:0007669"/>
    <property type="project" value="UniProtKB-SubCell"/>
</dbReference>
<dbReference type="InterPro" id="IPR014752">
    <property type="entry name" value="Arrestin-like_C"/>
</dbReference>
<evidence type="ECO:0000256" key="2">
    <source>
        <dbReference type="ARBA" id="ARBA00009100"/>
    </source>
</evidence>
<dbReference type="InterPro" id="IPR014756">
    <property type="entry name" value="Ig_E-set"/>
</dbReference>
<comment type="caution">
    <text evidence="7">The sequence shown here is derived from an EMBL/GenBank/DDBJ whole genome shotgun (WGS) entry which is preliminary data.</text>
</comment>
<evidence type="ECO:0000256" key="4">
    <source>
        <dbReference type="ARBA" id="ARBA00067597"/>
    </source>
</evidence>